<dbReference type="AlphaFoldDB" id="A0A562DHZ9"/>
<sequence length="32" mass="3381">MALAVILFLLFGTYTRRSPVVGQLVPSAGMAT</sequence>
<dbReference type="EMBL" id="VLJS01000070">
    <property type="protein sequence ID" value="TWH09279.1"/>
    <property type="molecule type" value="Genomic_DNA"/>
</dbReference>
<organism evidence="1 2">
    <name type="scientific">Pseudoxanthomonas taiwanensis J19</name>
    <dbReference type="NCBI Taxonomy" id="935569"/>
    <lineage>
        <taxon>Bacteria</taxon>
        <taxon>Pseudomonadati</taxon>
        <taxon>Pseudomonadota</taxon>
        <taxon>Gammaproteobacteria</taxon>
        <taxon>Lysobacterales</taxon>
        <taxon>Lysobacteraceae</taxon>
        <taxon>Pseudoxanthomonas</taxon>
    </lineage>
</organism>
<protein>
    <submittedName>
        <fullName evidence="1">Membrane fusion protein</fullName>
    </submittedName>
</protein>
<feature type="non-terminal residue" evidence="1">
    <location>
        <position position="32"/>
    </location>
</feature>
<evidence type="ECO:0000313" key="1">
    <source>
        <dbReference type="EMBL" id="TWH09279.1"/>
    </source>
</evidence>
<proteinExistence type="predicted"/>
<name>A0A562DHZ9_9GAMM</name>
<evidence type="ECO:0000313" key="2">
    <source>
        <dbReference type="Proteomes" id="UP000321583"/>
    </source>
</evidence>
<reference evidence="1 2" key="1">
    <citation type="submission" date="2019-07" db="EMBL/GenBank/DDBJ databases">
        <title>Genome sequencing of lignin-degrading bacterial isolates.</title>
        <authorList>
            <person name="Gladden J."/>
        </authorList>
    </citation>
    <scope>NUCLEOTIDE SEQUENCE [LARGE SCALE GENOMIC DNA]</scope>
    <source>
        <strain evidence="1 2">J19</strain>
    </source>
</reference>
<comment type="caution">
    <text evidence="1">The sequence shown here is derived from an EMBL/GenBank/DDBJ whole genome shotgun (WGS) entry which is preliminary data.</text>
</comment>
<dbReference type="Proteomes" id="UP000321583">
    <property type="component" value="Unassembled WGS sequence"/>
</dbReference>
<keyword evidence="2" id="KW-1185">Reference proteome</keyword>
<gene>
    <name evidence="1" type="ORF">L613_004000000310</name>
</gene>
<accession>A0A562DHZ9</accession>